<reference evidence="1 2" key="1">
    <citation type="submission" date="2024-02" db="EMBL/GenBank/DDBJ databases">
        <title>First report Erwinia aphidicola in onion in Chile.</title>
        <authorList>
            <person name="Valenzuela M."/>
            <person name="Pena M."/>
            <person name="Dutta B."/>
        </authorList>
    </citation>
    <scope>NUCLEOTIDE SEQUENCE [LARGE SCALE GENOMIC DNA]</scope>
    <source>
        <strain evidence="1 2">QCJ3A</strain>
    </source>
</reference>
<gene>
    <name evidence="1" type="ORF">V8N49_23535</name>
</gene>
<dbReference type="InterPro" id="IPR036390">
    <property type="entry name" value="WH_DNA-bd_sf"/>
</dbReference>
<name>A0ABU8DM71_ERWAP</name>
<dbReference type="EMBL" id="JBANEI010000035">
    <property type="protein sequence ID" value="MEI2684590.1"/>
    <property type="molecule type" value="Genomic_DNA"/>
</dbReference>
<sequence>MSKMQIAIIEALESGEWMSSARIAETAHFPAASVRVSLAGLCREGIVVKKDDPERPQYCVYRRNNVPAGFGVSQAMAAFDKCLREVRQ</sequence>
<dbReference type="Proteomes" id="UP001306592">
    <property type="component" value="Unassembled WGS sequence"/>
</dbReference>
<protein>
    <recommendedName>
        <fullName evidence="3">MarR family protein</fullName>
    </recommendedName>
</protein>
<evidence type="ECO:0008006" key="3">
    <source>
        <dbReference type="Google" id="ProtNLM"/>
    </source>
</evidence>
<accession>A0ABU8DM71</accession>
<proteinExistence type="predicted"/>
<dbReference type="SUPFAM" id="SSF46785">
    <property type="entry name" value="Winged helix' DNA-binding domain"/>
    <property type="match status" value="1"/>
</dbReference>
<evidence type="ECO:0000313" key="2">
    <source>
        <dbReference type="Proteomes" id="UP001306592"/>
    </source>
</evidence>
<dbReference type="RefSeq" id="WP_336204376.1">
    <property type="nucleotide sequence ID" value="NZ_JBANEI010000035.1"/>
</dbReference>
<keyword evidence="2" id="KW-1185">Reference proteome</keyword>
<evidence type="ECO:0000313" key="1">
    <source>
        <dbReference type="EMBL" id="MEI2684590.1"/>
    </source>
</evidence>
<comment type="caution">
    <text evidence="1">The sequence shown here is derived from an EMBL/GenBank/DDBJ whole genome shotgun (WGS) entry which is preliminary data.</text>
</comment>
<organism evidence="1 2">
    <name type="scientific">Erwinia aphidicola</name>
    <dbReference type="NCBI Taxonomy" id="68334"/>
    <lineage>
        <taxon>Bacteria</taxon>
        <taxon>Pseudomonadati</taxon>
        <taxon>Pseudomonadota</taxon>
        <taxon>Gammaproteobacteria</taxon>
        <taxon>Enterobacterales</taxon>
        <taxon>Erwiniaceae</taxon>
        <taxon>Erwinia</taxon>
    </lineage>
</organism>